<feature type="compositionally biased region" description="Basic and acidic residues" evidence="1">
    <location>
        <begin position="223"/>
        <end position="266"/>
    </location>
</feature>
<dbReference type="EMBL" id="JADBGQ010000002">
    <property type="protein sequence ID" value="KAG5410986.1"/>
    <property type="molecule type" value="Genomic_DNA"/>
</dbReference>
<sequence>MASLDSQQRRRKLTDVFPKILILFSDLFAEFSSKTVATVGNTPYRHMGLSFRNKSAHHADIKGKGIIYEDDDAPIKLVDRDDSFAIKKFGLTLIGKWEPIVHDDYPWIIPFWVQLIGFPLHLWTDRNLKNIGRIIGHIDTIELTEGHMLIVVDSRRPLKFSWKVEYEGDEVMIEIKYDKLFKHCTTCGMLSHEKVYCPYIETRQSSMERSDVFTRMQLPAHQSVRDSQGKDHNYHQSSLMKREMYSRNSREVETRPDLRNILRESHNNYPRSWENDRRSGSHADRIIRRKDEYQRSDRYGGGRARPGPYDRKEGQSWQAKSKPINITNVEQNGDGVTVKNNEIVPYEHLSGAGSMAPLSLGDDLLSSKENKENSTGTRKLESAIFTPSRLGSTDNVTVRSGAVAVADGRILTFSPQAKDPIDDQIIGALSDMELVDQQGSGLMDTDVNEDDLLGVELMEMEGDDPLKADRVNADFTKVMGSIDEKRTLKHKKLGVRRGAPLGSSSRKFEILHRGSPSKRTGRSGSLVSERAEKSRRYRSGSKKESNGSK</sequence>
<dbReference type="InterPro" id="IPR025836">
    <property type="entry name" value="Zn_knuckle_CX2CX4HX4C"/>
</dbReference>
<evidence type="ECO:0000259" key="2">
    <source>
        <dbReference type="Pfam" id="PF14392"/>
    </source>
</evidence>
<feature type="compositionally biased region" description="Basic and acidic residues" evidence="1">
    <location>
        <begin position="273"/>
        <end position="300"/>
    </location>
</feature>
<dbReference type="PANTHER" id="PTHR31286:SF162">
    <property type="entry name" value="DUF4283 DOMAIN-CONTAINING PROTEIN-RELATED"/>
    <property type="match status" value="1"/>
</dbReference>
<evidence type="ECO:0000256" key="1">
    <source>
        <dbReference type="SAM" id="MobiDB-lite"/>
    </source>
</evidence>
<proteinExistence type="predicted"/>
<evidence type="ECO:0000313" key="3">
    <source>
        <dbReference type="EMBL" id="KAG5410986.1"/>
    </source>
</evidence>
<dbReference type="InterPro" id="IPR040256">
    <property type="entry name" value="At4g02000-like"/>
</dbReference>
<comment type="caution">
    <text evidence="3">The sequence shown here is derived from an EMBL/GenBank/DDBJ whole genome shotgun (WGS) entry which is preliminary data.</text>
</comment>
<accession>A0ABQ7NJB8</accession>
<dbReference type="Pfam" id="PF14392">
    <property type="entry name" value="zf-CCHC_4"/>
    <property type="match status" value="1"/>
</dbReference>
<feature type="domain" description="Zinc knuckle CX2CX4HX4C" evidence="2">
    <location>
        <begin position="152"/>
        <end position="199"/>
    </location>
</feature>
<dbReference type="Proteomes" id="UP000823674">
    <property type="component" value="Chromosome A02"/>
</dbReference>
<keyword evidence="4" id="KW-1185">Reference proteome</keyword>
<feature type="compositionally biased region" description="Polar residues" evidence="1">
    <location>
        <begin position="315"/>
        <end position="331"/>
    </location>
</feature>
<gene>
    <name evidence="3" type="primary">A02g508460.1_BraROA</name>
    <name evidence="3" type="ORF">IGI04_007305</name>
</gene>
<feature type="region of interest" description="Disordered" evidence="1">
    <location>
        <begin position="221"/>
        <end position="333"/>
    </location>
</feature>
<dbReference type="PANTHER" id="PTHR31286">
    <property type="entry name" value="GLYCINE-RICH CELL WALL STRUCTURAL PROTEIN 1.8-LIKE"/>
    <property type="match status" value="1"/>
</dbReference>
<evidence type="ECO:0000313" key="4">
    <source>
        <dbReference type="Proteomes" id="UP000823674"/>
    </source>
</evidence>
<feature type="region of interest" description="Disordered" evidence="1">
    <location>
        <begin position="496"/>
        <end position="549"/>
    </location>
</feature>
<organism evidence="3 4">
    <name type="scientific">Brassica rapa subsp. trilocularis</name>
    <dbReference type="NCBI Taxonomy" id="1813537"/>
    <lineage>
        <taxon>Eukaryota</taxon>
        <taxon>Viridiplantae</taxon>
        <taxon>Streptophyta</taxon>
        <taxon>Embryophyta</taxon>
        <taxon>Tracheophyta</taxon>
        <taxon>Spermatophyta</taxon>
        <taxon>Magnoliopsida</taxon>
        <taxon>eudicotyledons</taxon>
        <taxon>Gunneridae</taxon>
        <taxon>Pentapetalae</taxon>
        <taxon>rosids</taxon>
        <taxon>malvids</taxon>
        <taxon>Brassicales</taxon>
        <taxon>Brassicaceae</taxon>
        <taxon>Brassiceae</taxon>
        <taxon>Brassica</taxon>
    </lineage>
</organism>
<name>A0ABQ7NJB8_BRACM</name>
<feature type="non-terminal residue" evidence="3">
    <location>
        <position position="549"/>
    </location>
</feature>
<protein>
    <recommendedName>
        <fullName evidence="2">Zinc knuckle CX2CX4HX4C domain-containing protein</fullName>
    </recommendedName>
</protein>
<reference evidence="3 4" key="1">
    <citation type="submission" date="2021-03" db="EMBL/GenBank/DDBJ databases">
        <authorList>
            <person name="King G.J."/>
            <person name="Bancroft I."/>
            <person name="Baten A."/>
            <person name="Bloomfield J."/>
            <person name="Borpatragohain P."/>
            <person name="He Z."/>
            <person name="Irish N."/>
            <person name="Irwin J."/>
            <person name="Liu K."/>
            <person name="Mauleon R.P."/>
            <person name="Moore J."/>
            <person name="Morris R."/>
            <person name="Ostergaard L."/>
            <person name="Wang B."/>
            <person name="Wells R."/>
        </authorList>
    </citation>
    <scope>NUCLEOTIDE SEQUENCE [LARGE SCALE GENOMIC DNA]</scope>
    <source>
        <strain evidence="3">R-o-18</strain>
        <tissue evidence="3">Leaf</tissue>
    </source>
</reference>